<accession>A0A974HG03</accession>
<sequence>MSDIGYFMNCSFFSSYWNLEGKSSFNQPTYIIINHLIRRCNHHNHSGANYIADFSIMCFTAIKANQNFTSTTLNFSFIIVLSLS</sequence>
<protein>
    <submittedName>
        <fullName evidence="1">Uncharacterized protein</fullName>
    </submittedName>
</protein>
<evidence type="ECO:0000313" key="2">
    <source>
        <dbReference type="Proteomes" id="UP000694892"/>
    </source>
</evidence>
<dbReference type="EMBL" id="CM004476">
    <property type="protein sequence ID" value="OCT76592.1"/>
    <property type="molecule type" value="Genomic_DNA"/>
</dbReference>
<proteinExistence type="predicted"/>
<gene>
    <name evidence="1" type="ORF">XELAEV_18031796mg</name>
</gene>
<name>A0A974HG03_XENLA</name>
<dbReference type="AlphaFoldDB" id="A0A974HG03"/>
<dbReference type="Proteomes" id="UP000694892">
    <property type="component" value="Chromosome 6L"/>
</dbReference>
<evidence type="ECO:0000313" key="1">
    <source>
        <dbReference type="EMBL" id="OCT76592.1"/>
    </source>
</evidence>
<reference evidence="2" key="1">
    <citation type="journal article" date="2016" name="Nature">
        <title>Genome evolution in the allotetraploid frog Xenopus laevis.</title>
        <authorList>
            <person name="Session A.M."/>
            <person name="Uno Y."/>
            <person name="Kwon T."/>
            <person name="Chapman J.A."/>
            <person name="Toyoda A."/>
            <person name="Takahashi S."/>
            <person name="Fukui A."/>
            <person name="Hikosaka A."/>
            <person name="Suzuki A."/>
            <person name="Kondo M."/>
            <person name="van Heeringen S.J."/>
            <person name="Quigley I."/>
            <person name="Heinz S."/>
            <person name="Ogino H."/>
            <person name="Ochi H."/>
            <person name="Hellsten U."/>
            <person name="Lyons J.B."/>
            <person name="Simakov O."/>
            <person name="Putnam N."/>
            <person name="Stites J."/>
            <person name="Kuroki Y."/>
            <person name="Tanaka T."/>
            <person name="Michiue T."/>
            <person name="Watanabe M."/>
            <person name="Bogdanovic O."/>
            <person name="Lister R."/>
            <person name="Georgiou G."/>
            <person name="Paranjpe S.S."/>
            <person name="van Kruijsbergen I."/>
            <person name="Shu S."/>
            <person name="Carlson J."/>
            <person name="Kinoshita T."/>
            <person name="Ohta Y."/>
            <person name="Mawaribuchi S."/>
            <person name="Jenkins J."/>
            <person name="Grimwood J."/>
            <person name="Schmutz J."/>
            <person name="Mitros T."/>
            <person name="Mozaffari S.V."/>
            <person name="Suzuki Y."/>
            <person name="Haramoto Y."/>
            <person name="Yamamoto T.S."/>
            <person name="Takagi C."/>
            <person name="Heald R."/>
            <person name="Miller K."/>
            <person name="Haudenschild C."/>
            <person name="Kitzman J."/>
            <person name="Nakayama T."/>
            <person name="Izutsu Y."/>
            <person name="Robert J."/>
            <person name="Fortriede J."/>
            <person name="Burns K."/>
            <person name="Lotay V."/>
            <person name="Karimi K."/>
            <person name="Yasuoka Y."/>
            <person name="Dichmann D.S."/>
            <person name="Flajnik M.F."/>
            <person name="Houston D.W."/>
            <person name="Shendure J."/>
            <person name="DuPasquier L."/>
            <person name="Vize P.D."/>
            <person name="Zorn A.M."/>
            <person name="Ito M."/>
            <person name="Marcotte E.M."/>
            <person name="Wallingford J.B."/>
            <person name="Ito Y."/>
            <person name="Asashima M."/>
            <person name="Ueno N."/>
            <person name="Matsuda Y."/>
            <person name="Veenstra G.J."/>
            <person name="Fujiyama A."/>
            <person name="Harland R.M."/>
            <person name="Taira M."/>
            <person name="Rokhsar D.S."/>
        </authorList>
    </citation>
    <scope>NUCLEOTIDE SEQUENCE [LARGE SCALE GENOMIC DNA]</scope>
    <source>
        <strain evidence="2">J</strain>
    </source>
</reference>
<organism evidence="1 2">
    <name type="scientific">Xenopus laevis</name>
    <name type="common">African clawed frog</name>
    <dbReference type="NCBI Taxonomy" id="8355"/>
    <lineage>
        <taxon>Eukaryota</taxon>
        <taxon>Metazoa</taxon>
        <taxon>Chordata</taxon>
        <taxon>Craniata</taxon>
        <taxon>Vertebrata</taxon>
        <taxon>Euteleostomi</taxon>
        <taxon>Amphibia</taxon>
        <taxon>Batrachia</taxon>
        <taxon>Anura</taxon>
        <taxon>Pipoidea</taxon>
        <taxon>Pipidae</taxon>
        <taxon>Xenopodinae</taxon>
        <taxon>Xenopus</taxon>
        <taxon>Xenopus</taxon>
    </lineage>
</organism>